<dbReference type="GO" id="GO:0042981">
    <property type="term" value="P:regulation of apoptotic process"/>
    <property type="evidence" value="ECO:0007669"/>
    <property type="project" value="TreeGrafter"/>
</dbReference>
<keyword evidence="21" id="KW-1185">Reference proteome</keyword>
<dbReference type="Gene3D" id="1.10.510.10">
    <property type="entry name" value="Transferase(Phosphotransferase) domain 1"/>
    <property type="match status" value="1"/>
</dbReference>
<dbReference type="InterPro" id="IPR051511">
    <property type="entry name" value="MitoQC_Scaffold_Kinases"/>
</dbReference>
<organism evidence="20 21">
    <name type="scientific">Paralvinella palmiformis</name>
    <dbReference type="NCBI Taxonomy" id="53620"/>
    <lineage>
        <taxon>Eukaryota</taxon>
        <taxon>Metazoa</taxon>
        <taxon>Spiralia</taxon>
        <taxon>Lophotrochozoa</taxon>
        <taxon>Annelida</taxon>
        <taxon>Polychaeta</taxon>
        <taxon>Sedentaria</taxon>
        <taxon>Canalipalpata</taxon>
        <taxon>Terebellida</taxon>
        <taxon>Terebelliformia</taxon>
        <taxon>Alvinellidae</taxon>
        <taxon>Paralvinella</taxon>
    </lineage>
</organism>
<keyword evidence="8" id="KW-0479">Metal-binding</keyword>
<keyword evidence="15" id="KW-0809">Transit peptide</keyword>
<evidence type="ECO:0000256" key="2">
    <source>
        <dbReference type="ARBA" id="ARBA00004434"/>
    </source>
</evidence>
<evidence type="ECO:0000256" key="16">
    <source>
        <dbReference type="ARBA" id="ARBA00023128"/>
    </source>
</evidence>
<dbReference type="PANTHER" id="PTHR22972:SF7">
    <property type="entry name" value="SERINE_THREONINE-PROTEIN KINASE PINK1, MITOCHONDRIAL"/>
    <property type="match status" value="1"/>
</dbReference>
<dbReference type="PROSITE" id="PS50011">
    <property type="entry name" value="PROTEIN_KINASE_DOM"/>
    <property type="match status" value="1"/>
</dbReference>
<accession>A0AAD9K3Q4</accession>
<evidence type="ECO:0000256" key="13">
    <source>
        <dbReference type="ARBA" id="ARBA00022840"/>
    </source>
</evidence>
<evidence type="ECO:0000256" key="14">
    <source>
        <dbReference type="ARBA" id="ARBA00022842"/>
    </source>
</evidence>
<dbReference type="EMBL" id="JAODUP010000081">
    <property type="protein sequence ID" value="KAK2163365.1"/>
    <property type="molecule type" value="Genomic_DNA"/>
</dbReference>
<evidence type="ECO:0000256" key="5">
    <source>
        <dbReference type="ARBA" id="ARBA00012513"/>
    </source>
</evidence>
<evidence type="ECO:0000256" key="10">
    <source>
        <dbReference type="ARBA" id="ARBA00022777"/>
    </source>
</evidence>
<evidence type="ECO:0000256" key="4">
    <source>
        <dbReference type="ARBA" id="ARBA00004572"/>
    </source>
</evidence>
<comment type="catalytic activity">
    <reaction evidence="18">
        <text>L-seryl-[protein] + ATP = O-phospho-L-seryl-[protein] + ADP + H(+)</text>
        <dbReference type="Rhea" id="RHEA:17989"/>
        <dbReference type="Rhea" id="RHEA-COMP:9863"/>
        <dbReference type="Rhea" id="RHEA-COMP:11604"/>
        <dbReference type="ChEBI" id="CHEBI:15378"/>
        <dbReference type="ChEBI" id="CHEBI:29999"/>
        <dbReference type="ChEBI" id="CHEBI:30616"/>
        <dbReference type="ChEBI" id="CHEBI:83421"/>
        <dbReference type="ChEBI" id="CHEBI:456216"/>
        <dbReference type="EC" id="2.7.11.1"/>
    </reaction>
</comment>
<protein>
    <recommendedName>
        <fullName evidence="5">non-specific serine/threonine protein kinase</fullName>
        <ecNumber evidence="5">2.7.11.1</ecNumber>
    </recommendedName>
</protein>
<evidence type="ECO:0000256" key="18">
    <source>
        <dbReference type="ARBA" id="ARBA00048679"/>
    </source>
</evidence>
<keyword evidence="9" id="KW-0547">Nucleotide-binding</keyword>
<dbReference type="GO" id="GO:0046872">
    <property type="term" value="F:metal ion binding"/>
    <property type="evidence" value="ECO:0007669"/>
    <property type="project" value="UniProtKB-KW"/>
</dbReference>
<dbReference type="PROSITE" id="PS00108">
    <property type="entry name" value="PROTEIN_KINASE_ST"/>
    <property type="match status" value="1"/>
</dbReference>
<dbReference type="GO" id="GO:0005743">
    <property type="term" value="C:mitochondrial inner membrane"/>
    <property type="evidence" value="ECO:0007669"/>
    <property type="project" value="UniProtKB-SubCell"/>
</dbReference>
<dbReference type="GO" id="GO:0005741">
    <property type="term" value="C:mitochondrial outer membrane"/>
    <property type="evidence" value="ECO:0007669"/>
    <property type="project" value="UniProtKB-SubCell"/>
</dbReference>
<keyword evidence="6" id="KW-0723">Serine/threonine-protein kinase</keyword>
<evidence type="ECO:0000256" key="1">
    <source>
        <dbReference type="ARBA" id="ARBA00001946"/>
    </source>
</evidence>
<comment type="subcellular location">
    <subcellularLocation>
        <location evidence="3">Cytoplasm</location>
        <location evidence="3">Cytosol</location>
    </subcellularLocation>
    <subcellularLocation>
        <location evidence="2">Mitochondrion inner membrane</location>
        <topology evidence="2">Single-pass membrane protein</topology>
    </subcellularLocation>
    <subcellularLocation>
        <location evidence="4">Mitochondrion outer membrane</location>
        <topology evidence="4">Single-pass membrane protein</topology>
    </subcellularLocation>
</comment>
<dbReference type="AlphaFoldDB" id="A0AAD9K3Q4"/>
<dbReference type="GO" id="GO:0005524">
    <property type="term" value="F:ATP binding"/>
    <property type="evidence" value="ECO:0007669"/>
    <property type="project" value="UniProtKB-KW"/>
</dbReference>
<sequence length="659" mass="74710">MFGRTLLNVARRSRKFLEGFLERAGVISKESKPVNVVRCESSQQQAHHARGYILQRLAKYGRHNLATQLRHQFSKSPVYREYKGLANKLSMYAFVGLGYASGSSRSESETESQDFTSICEDIKKRFNAKNFEVTEDPFQNLTEHGLENYQLGSMIAKGCNAAVYRAKYMACGIPMVSQEAGDGDDVQHDAFNENISEDLTDIDSDLEVIEDEFPPEIFCVADNVDQKIPDEMISLESDDQSDIEVIDELELNGTGEITMDILYQQQVYDDAEPSQMSTGRELGTNSDLDLAIKIMFNYDIESNASELYKHLKKELLPAHIENVDELFTLWHNGHRAKDKPALPSHPNIVTMYGGFVDDFPVALPEAREQFPCALPQSANPDGCGRNKTLFLVMKRYPYTLREYLQVRNDLSVHQSVLLLLQLVEAVIHMTDHGVAHRDLKSDNIFVEEIEGCPRLVVSDFGESVYVASEQELCVPYLTGETSKGGNDALRAPEIACAKPEPNGVLDYRKSDLWAVGALAYEIFGFNNPFYRLDDGTRLRSATYREDDLPVLDGLPSTLQKLIRNMLSRDPKQRLNARQVSACLHVLLWSPDEWTMNLNSDDRLKFSTPSELDLIRWLLLSTAQVLLEPLLHINRLEHELKVLFLSHLDFEELVESVHFL</sequence>
<keyword evidence="7" id="KW-0808">Transferase</keyword>
<evidence type="ECO:0000256" key="8">
    <source>
        <dbReference type="ARBA" id="ARBA00022723"/>
    </source>
</evidence>
<proteinExistence type="predicted"/>
<reference evidence="20" key="1">
    <citation type="journal article" date="2023" name="Mol. Biol. Evol.">
        <title>Third-Generation Sequencing Reveals the Adaptive Role of the Epigenome in Three Deep-Sea Polychaetes.</title>
        <authorList>
            <person name="Perez M."/>
            <person name="Aroh O."/>
            <person name="Sun Y."/>
            <person name="Lan Y."/>
            <person name="Juniper S.K."/>
            <person name="Young C.R."/>
            <person name="Angers B."/>
            <person name="Qian P.Y."/>
        </authorList>
    </citation>
    <scope>NUCLEOTIDE SEQUENCE</scope>
    <source>
        <strain evidence="20">P08H-3</strain>
    </source>
</reference>
<dbReference type="InterPro" id="IPR011009">
    <property type="entry name" value="Kinase-like_dom_sf"/>
</dbReference>
<dbReference type="SUPFAM" id="SSF56112">
    <property type="entry name" value="Protein kinase-like (PK-like)"/>
    <property type="match status" value="1"/>
</dbReference>
<dbReference type="Pfam" id="PF00069">
    <property type="entry name" value="Pkinase"/>
    <property type="match status" value="1"/>
</dbReference>
<evidence type="ECO:0000259" key="19">
    <source>
        <dbReference type="PROSITE" id="PS50011"/>
    </source>
</evidence>
<evidence type="ECO:0000313" key="21">
    <source>
        <dbReference type="Proteomes" id="UP001208570"/>
    </source>
</evidence>
<dbReference type="InterPro" id="IPR000719">
    <property type="entry name" value="Prot_kinase_dom"/>
</dbReference>
<evidence type="ECO:0000256" key="12">
    <source>
        <dbReference type="ARBA" id="ARBA00022792"/>
    </source>
</evidence>
<comment type="cofactor">
    <cofactor evidence="1">
        <name>Mg(2+)</name>
        <dbReference type="ChEBI" id="CHEBI:18420"/>
    </cofactor>
</comment>
<dbReference type="GO" id="GO:0005829">
    <property type="term" value="C:cytosol"/>
    <property type="evidence" value="ECO:0007669"/>
    <property type="project" value="UniProtKB-SubCell"/>
</dbReference>
<dbReference type="PANTHER" id="PTHR22972">
    <property type="entry name" value="SERINE/THREONINE PROTEIN KINASE"/>
    <property type="match status" value="1"/>
</dbReference>
<keyword evidence="12" id="KW-0999">Mitochondrion inner membrane</keyword>
<name>A0AAD9K3Q4_9ANNE</name>
<gene>
    <name evidence="20" type="ORF">LSH36_81g07047</name>
</gene>
<dbReference type="GO" id="GO:0004674">
    <property type="term" value="F:protein serine/threonine kinase activity"/>
    <property type="evidence" value="ECO:0007669"/>
    <property type="project" value="UniProtKB-KW"/>
</dbReference>
<keyword evidence="14" id="KW-0460">Magnesium</keyword>
<dbReference type="GO" id="GO:0090141">
    <property type="term" value="P:positive regulation of mitochondrial fission"/>
    <property type="evidence" value="ECO:0007669"/>
    <property type="project" value="TreeGrafter"/>
</dbReference>
<evidence type="ECO:0000256" key="7">
    <source>
        <dbReference type="ARBA" id="ARBA00022679"/>
    </source>
</evidence>
<evidence type="ECO:0000256" key="3">
    <source>
        <dbReference type="ARBA" id="ARBA00004514"/>
    </source>
</evidence>
<keyword evidence="12" id="KW-0472">Membrane</keyword>
<keyword evidence="13" id="KW-0067">ATP-binding</keyword>
<evidence type="ECO:0000256" key="6">
    <source>
        <dbReference type="ARBA" id="ARBA00022527"/>
    </source>
</evidence>
<dbReference type="SMART" id="SM00220">
    <property type="entry name" value="S_TKc"/>
    <property type="match status" value="1"/>
</dbReference>
<evidence type="ECO:0000256" key="9">
    <source>
        <dbReference type="ARBA" id="ARBA00022741"/>
    </source>
</evidence>
<comment type="caution">
    <text evidence="20">The sequence shown here is derived from an EMBL/GenBank/DDBJ whole genome shotgun (WGS) entry which is preliminary data.</text>
</comment>
<keyword evidence="16" id="KW-0496">Mitochondrion</keyword>
<evidence type="ECO:0000256" key="11">
    <source>
        <dbReference type="ARBA" id="ARBA00022787"/>
    </source>
</evidence>
<keyword evidence="10" id="KW-0418">Kinase</keyword>
<feature type="domain" description="Protein kinase" evidence="19">
    <location>
        <begin position="149"/>
        <end position="587"/>
    </location>
</feature>
<evidence type="ECO:0000256" key="17">
    <source>
        <dbReference type="ARBA" id="ARBA00047899"/>
    </source>
</evidence>
<evidence type="ECO:0000256" key="15">
    <source>
        <dbReference type="ARBA" id="ARBA00022946"/>
    </source>
</evidence>
<evidence type="ECO:0000313" key="20">
    <source>
        <dbReference type="EMBL" id="KAK2163365.1"/>
    </source>
</evidence>
<dbReference type="EC" id="2.7.11.1" evidence="5"/>
<dbReference type="GO" id="GO:0000422">
    <property type="term" value="P:autophagy of mitochondrion"/>
    <property type="evidence" value="ECO:0007669"/>
    <property type="project" value="TreeGrafter"/>
</dbReference>
<dbReference type="InterPro" id="IPR008271">
    <property type="entry name" value="Ser/Thr_kinase_AS"/>
</dbReference>
<dbReference type="Proteomes" id="UP001208570">
    <property type="component" value="Unassembled WGS sequence"/>
</dbReference>
<keyword evidence="11" id="KW-1000">Mitochondrion outer membrane</keyword>
<comment type="catalytic activity">
    <reaction evidence="17">
        <text>L-threonyl-[protein] + ATP = O-phospho-L-threonyl-[protein] + ADP + H(+)</text>
        <dbReference type="Rhea" id="RHEA:46608"/>
        <dbReference type="Rhea" id="RHEA-COMP:11060"/>
        <dbReference type="Rhea" id="RHEA-COMP:11605"/>
        <dbReference type="ChEBI" id="CHEBI:15378"/>
        <dbReference type="ChEBI" id="CHEBI:30013"/>
        <dbReference type="ChEBI" id="CHEBI:30616"/>
        <dbReference type="ChEBI" id="CHEBI:61977"/>
        <dbReference type="ChEBI" id="CHEBI:456216"/>
        <dbReference type="EC" id="2.7.11.1"/>
    </reaction>
</comment>